<dbReference type="AlphaFoldDB" id="A0A5K0Y479"/>
<keyword evidence="2" id="KW-0677">Repeat</keyword>
<dbReference type="Gene3D" id="3.30.430.20">
    <property type="entry name" value="Gnk2 domain, C-X8-C-X2-C motif"/>
    <property type="match status" value="1"/>
</dbReference>
<evidence type="ECO:0000256" key="2">
    <source>
        <dbReference type="ARBA" id="ARBA00022737"/>
    </source>
</evidence>
<sequence>MTYNAPKPPSWIRGIANECPVWIKFHTPTIPFILFSFYVDHAMRTNDYIYSRCSVTANYTDGSAFEVNMHSLFSTFTNGSLSIGFSNAIVGEGSDTVYGLVQCRGDLGQDSCKDCIRNSTQQVV</sequence>
<dbReference type="Pfam" id="PF01657">
    <property type="entry name" value="Stress-antifung"/>
    <property type="match status" value="1"/>
</dbReference>
<name>A0A5K0Y479_9MAGN</name>
<protein>
    <recommendedName>
        <fullName evidence="3">Gnk2-homologous domain-containing protein</fullName>
    </recommendedName>
</protein>
<feature type="domain" description="Gnk2-homologous" evidence="3">
    <location>
        <begin position="47"/>
        <end position="124"/>
    </location>
</feature>
<proteinExistence type="predicted"/>
<reference evidence="4" key="1">
    <citation type="submission" date="2019-09" db="EMBL/GenBank/DDBJ databases">
        <authorList>
            <person name="Zhang L."/>
        </authorList>
    </citation>
    <scope>NUCLEOTIDE SEQUENCE</scope>
</reference>
<organism evidence="4">
    <name type="scientific">Nymphaea colorata</name>
    <name type="common">pocket water lily</name>
    <dbReference type="NCBI Taxonomy" id="210225"/>
    <lineage>
        <taxon>Eukaryota</taxon>
        <taxon>Viridiplantae</taxon>
        <taxon>Streptophyta</taxon>
        <taxon>Embryophyta</taxon>
        <taxon>Tracheophyta</taxon>
        <taxon>Spermatophyta</taxon>
        <taxon>Magnoliopsida</taxon>
        <taxon>Nymphaeales</taxon>
        <taxon>Nymphaeaceae</taxon>
        <taxon>Nymphaea</taxon>
    </lineage>
</organism>
<dbReference type="InterPro" id="IPR038408">
    <property type="entry name" value="GNK2_sf"/>
</dbReference>
<dbReference type="PANTHER" id="PTHR32099:SF30">
    <property type="entry name" value="OS03G0564600 PROTEIN"/>
    <property type="match status" value="1"/>
</dbReference>
<dbReference type="InterPro" id="IPR002902">
    <property type="entry name" value="GNK2"/>
</dbReference>
<evidence type="ECO:0000256" key="1">
    <source>
        <dbReference type="ARBA" id="ARBA00022729"/>
    </source>
</evidence>
<dbReference type="PROSITE" id="PS51473">
    <property type="entry name" value="GNK2"/>
    <property type="match status" value="1"/>
</dbReference>
<evidence type="ECO:0000313" key="4">
    <source>
        <dbReference type="EMBL" id="VVV72831.1"/>
    </source>
</evidence>
<keyword evidence="1" id="KW-0732">Signal</keyword>
<evidence type="ECO:0000259" key="3">
    <source>
        <dbReference type="PROSITE" id="PS51473"/>
    </source>
</evidence>
<dbReference type="EMBL" id="LR721776">
    <property type="protein sequence ID" value="VVV72831.1"/>
    <property type="molecule type" value="Genomic_DNA"/>
</dbReference>
<dbReference type="CDD" id="cd23509">
    <property type="entry name" value="Gnk2-like"/>
    <property type="match status" value="1"/>
</dbReference>
<dbReference type="Gramene" id="NC11G0290990.1">
    <property type="protein sequence ID" value="NC11G0290990.1:cds"/>
    <property type="gene ID" value="NC11G0290990"/>
</dbReference>
<gene>
    <name evidence="4" type="ORF">NYM_LOCUS7424</name>
</gene>
<dbReference type="PANTHER" id="PTHR32099">
    <property type="entry name" value="CYSTEINE-RICH REPEAT SECRETORY PROTEIN"/>
    <property type="match status" value="1"/>
</dbReference>
<accession>A0A5K0Y479</accession>